<gene>
    <name evidence="2" type="ORF">C1645_813094</name>
</gene>
<dbReference type="EMBL" id="QKYT01000019">
    <property type="protein sequence ID" value="RIA98216.1"/>
    <property type="molecule type" value="Genomic_DNA"/>
</dbReference>
<sequence>MAKKNFLHDFRQKSPAHKTIFGWFEASSKQNRPVAIFKKTRLYSSVVGQDSSSGTTINNYNNINNDKEHKRDPSPQVKQVFSFTDSEQEAAVIEPLLNLVEKAFYKFLVDNERYILWNPSVKNNALLETEEIEEGNKWKILRLALDEDEYLIKLWKAIKTDVKQMQVFNPQI</sequence>
<accession>A0A397TMS4</accession>
<name>A0A397TMS4_9GLOM</name>
<evidence type="ECO:0000313" key="2">
    <source>
        <dbReference type="EMBL" id="RIA98216.1"/>
    </source>
</evidence>
<proteinExistence type="predicted"/>
<dbReference type="Proteomes" id="UP000265703">
    <property type="component" value="Unassembled WGS sequence"/>
</dbReference>
<dbReference type="AlphaFoldDB" id="A0A397TMS4"/>
<dbReference type="OrthoDB" id="2387552at2759"/>
<protein>
    <submittedName>
        <fullName evidence="2">Uncharacterized protein</fullName>
    </submittedName>
</protein>
<comment type="caution">
    <text evidence="2">The sequence shown here is derived from an EMBL/GenBank/DDBJ whole genome shotgun (WGS) entry which is preliminary data.</text>
</comment>
<feature type="region of interest" description="Disordered" evidence="1">
    <location>
        <begin position="48"/>
        <end position="75"/>
    </location>
</feature>
<evidence type="ECO:0000256" key="1">
    <source>
        <dbReference type="SAM" id="MobiDB-lite"/>
    </source>
</evidence>
<organism evidence="2 3">
    <name type="scientific">Glomus cerebriforme</name>
    <dbReference type="NCBI Taxonomy" id="658196"/>
    <lineage>
        <taxon>Eukaryota</taxon>
        <taxon>Fungi</taxon>
        <taxon>Fungi incertae sedis</taxon>
        <taxon>Mucoromycota</taxon>
        <taxon>Glomeromycotina</taxon>
        <taxon>Glomeromycetes</taxon>
        <taxon>Glomerales</taxon>
        <taxon>Glomeraceae</taxon>
        <taxon>Glomus</taxon>
    </lineage>
</organism>
<evidence type="ECO:0000313" key="3">
    <source>
        <dbReference type="Proteomes" id="UP000265703"/>
    </source>
</evidence>
<reference evidence="2 3" key="1">
    <citation type="submission" date="2018-06" db="EMBL/GenBank/DDBJ databases">
        <title>Comparative genomics reveals the genomic features of Rhizophagus irregularis, R. cerebriforme, R. diaphanum and Gigaspora rosea, and their symbiotic lifestyle signature.</title>
        <authorList>
            <person name="Morin E."/>
            <person name="San Clemente H."/>
            <person name="Chen E.C.H."/>
            <person name="De La Providencia I."/>
            <person name="Hainaut M."/>
            <person name="Kuo A."/>
            <person name="Kohler A."/>
            <person name="Murat C."/>
            <person name="Tang N."/>
            <person name="Roy S."/>
            <person name="Loubradou J."/>
            <person name="Henrissat B."/>
            <person name="Grigoriev I.V."/>
            <person name="Corradi N."/>
            <person name="Roux C."/>
            <person name="Martin F.M."/>
        </authorList>
    </citation>
    <scope>NUCLEOTIDE SEQUENCE [LARGE SCALE GENOMIC DNA]</scope>
    <source>
        <strain evidence="2 3">DAOM 227022</strain>
    </source>
</reference>
<keyword evidence="3" id="KW-1185">Reference proteome</keyword>